<proteinExistence type="predicted"/>
<evidence type="ECO:0000256" key="1">
    <source>
        <dbReference type="SAM" id="Phobius"/>
    </source>
</evidence>
<keyword evidence="3" id="KW-1185">Reference proteome</keyword>
<organism evidence="2 3">
    <name type="scientific">Cylicocyclus nassatus</name>
    <name type="common">Nematode worm</name>
    <dbReference type="NCBI Taxonomy" id="53992"/>
    <lineage>
        <taxon>Eukaryota</taxon>
        <taxon>Metazoa</taxon>
        <taxon>Ecdysozoa</taxon>
        <taxon>Nematoda</taxon>
        <taxon>Chromadorea</taxon>
        <taxon>Rhabditida</taxon>
        <taxon>Rhabditina</taxon>
        <taxon>Rhabditomorpha</taxon>
        <taxon>Strongyloidea</taxon>
        <taxon>Strongylidae</taxon>
        <taxon>Cylicocyclus</taxon>
    </lineage>
</organism>
<dbReference type="AlphaFoldDB" id="A0AA36HG80"/>
<evidence type="ECO:0000313" key="2">
    <source>
        <dbReference type="EMBL" id="CAJ0609494.1"/>
    </source>
</evidence>
<evidence type="ECO:0008006" key="4">
    <source>
        <dbReference type="Google" id="ProtNLM"/>
    </source>
</evidence>
<sequence length="438" mass="49416">MRSKRPREERNRDGHPVDMLFTYIFISLIFLAHAFFTKHFAEFLERDYGTKFKDLLQRSDLGGVGSFGGKADDDEVLNHDPVVFVHGVSDVAGLRMQAVANRYKGFGYKDSELYSTTYAYGARLNPLQWTQYSMKCEYVKQVRALILAVRYYTRKNVDVVAFSLGVPIARKAMLGGQCVDTKEELGSTLSRYVDTFLGLAGPNHGMTFNIAGISLPACALGTLPICDRVVGLYSGLCPYESEFLKDINHEHHYEGRKVYSIYSHVDERIGYKVCGKVTASISGEDDHKSFRNLNHDEVLDTTHELQISMIQGRFGDQIDDATVLPKASNLIEQILNQDNATIILNREGLSVSDVAVDNSDNNLLWKMGEQERSESSDQNIDKIRKYFREKGVDSSLERTDSPSIPDDSLFHRKSRMRENANNTVGGGGYHTRISFRIQ</sequence>
<feature type="transmembrane region" description="Helical" evidence="1">
    <location>
        <begin position="20"/>
        <end position="36"/>
    </location>
</feature>
<dbReference type="EMBL" id="CATQJL010000326">
    <property type="protein sequence ID" value="CAJ0609494.1"/>
    <property type="molecule type" value="Genomic_DNA"/>
</dbReference>
<dbReference type="PANTHER" id="PTHR32015:SF8">
    <property type="entry name" value="LIPASE"/>
    <property type="match status" value="1"/>
</dbReference>
<reference evidence="2" key="1">
    <citation type="submission" date="2023-07" db="EMBL/GenBank/DDBJ databases">
        <authorList>
            <consortium name="CYATHOMIX"/>
        </authorList>
    </citation>
    <scope>NUCLEOTIDE SEQUENCE</scope>
    <source>
        <strain evidence="2">N/A</strain>
    </source>
</reference>
<dbReference type="InterPro" id="IPR002918">
    <property type="entry name" value="Lipase_EstA/Esterase_EstB"/>
</dbReference>
<gene>
    <name evidence="2" type="ORF">CYNAS_LOCUS21477</name>
</gene>
<dbReference type="GO" id="GO:0016042">
    <property type="term" value="P:lipid catabolic process"/>
    <property type="evidence" value="ECO:0007669"/>
    <property type="project" value="InterPro"/>
</dbReference>
<dbReference type="Pfam" id="PF01674">
    <property type="entry name" value="Lipase_2"/>
    <property type="match status" value="1"/>
</dbReference>
<evidence type="ECO:0000313" key="3">
    <source>
        <dbReference type="Proteomes" id="UP001176961"/>
    </source>
</evidence>
<keyword evidence="1" id="KW-0472">Membrane</keyword>
<accession>A0AA36HG80</accession>
<dbReference type="Gene3D" id="3.40.50.1820">
    <property type="entry name" value="alpha/beta hydrolase"/>
    <property type="match status" value="1"/>
</dbReference>
<dbReference type="GO" id="GO:0016298">
    <property type="term" value="F:lipase activity"/>
    <property type="evidence" value="ECO:0007669"/>
    <property type="project" value="TreeGrafter"/>
</dbReference>
<comment type="caution">
    <text evidence="2">The sequence shown here is derived from an EMBL/GenBank/DDBJ whole genome shotgun (WGS) entry which is preliminary data.</text>
</comment>
<dbReference type="Proteomes" id="UP001176961">
    <property type="component" value="Unassembled WGS sequence"/>
</dbReference>
<dbReference type="InterPro" id="IPR029058">
    <property type="entry name" value="AB_hydrolase_fold"/>
</dbReference>
<keyword evidence="1" id="KW-1133">Transmembrane helix</keyword>
<protein>
    <recommendedName>
        <fullName evidence="4">Triacylglycerol lipase</fullName>
    </recommendedName>
</protein>
<keyword evidence="1" id="KW-0812">Transmembrane</keyword>
<dbReference type="SUPFAM" id="SSF53474">
    <property type="entry name" value="alpha/beta-Hydrolases"/>
    <property type="match status" value="1"/>
</dbReference>
<dbReference type="PANTHER" id="PTHR32015">
    <property type="entry name" value="FASTING INDUCED LIPASE"/>
    <property type="match status" value="1"/>
</dbReference>
<name>A0AA36HG80_CYLNA</name>